<keyword evidence="6" id="KW-0863">Zinc-finger</keyword>
<dbReference type="Pfam" id="PF13639">
    <property type="entry name" value="zf-RING_2"/>
    <property type="match status" value="1"/>
</dbReference>
<sequence length="821" mass="90175">MAEKKGFQVSICKRRRNRDLGVLSKELAPILRPAVFHVLISLSEFFLSVTGSCNHGWGIGRYWRRHFGVKEVAYIPDCNDVTAALITSMIGVDPSHVIAKPLEETIEVEGVSLTFLDAGHCPGSAMVAFEANGTEGVVLHTGDCRASEGTRQSLLRWLGNRTVSDLFLDTTYCSPRWKFVPQTVACDWLSQITSKELQREPKTLFVVGCYQIGKERAAKAVAEAACSSVYVEPRRWKVIQLAGWGDEKLSDCRQLWSIDKEGCCVWMCALGGLAHDVLKHFLDSTKGQFEAVVAFSPTGWSWSPKAMSQGSAGCKCWVENDGRTRVYNVPYSEHSSFDELQALVRDIRPRRLIPTVNSETRESKERMMAPFLDVLDLKGDPERMDHYLGSGSSSSRHRDMETVPEAFVDVISLSKTYCETFASTSETAAAVRAGSMLPGWNGKLAARKVSLDLDSEDSTSAGGSSSSGGSFALASGGHVKSSAVVDLDLDQDEENDSFEETAGMPHGMLTTFLEDDLRNVDLDQQKRLLRFFESSTPKAHEQKAPSKPRTMSKKSKAKGKGKGKSKTSEAQAPVLKHLGVRPKEEPVPKAKSKRRAKAAGSGSNKRTKTEGAKDPKQPGEKRPARFIPKPSARVQERIDRAFSHRLYFLSRQADGDGEKLDVLGSTGNVYHVELGPSGNACSCLDFAKGGGVCKHLLFLMLRVLKLSREDHRVYQTGLTNSELQPLLSMLRGDGFRAGGVQADATVMRGYQQARGVETGARRPLPADCPICFEEIVEEKAVEFCKVCGHNVHIDCQRQWASAGKHDTCPMCRSPWGALVAS</sequence>
<keyword evidence="13" id="KW-1185">Reference proteome</keyword>
<evidence type="ECO:0000256" key="7">
    <source>
        <dbReference type="SAM" id="MobiDB-lite"/>
    </source>
</evidence>
<dbReference type="SUPFAM" id="SSF57850">
    <property type="entry name" value="RING/U-box"/>
    <property type="match status" value="1"/>
</dbReference>
<evidence type="ECO:0000256" key="3">
    <source>
        <dbReference type="ARBA" id="ARBA00022763"/>
    </source>
</evidence>
<dbReference type="EMBL" id="CAMXCT030004779">
    <property type="protein sequence ID" value="CAL4797633.1"/>
    <property type="molecule type" value="Genomic_DNA"/>
</dbReference>
<dbReference type="SUPFAM" id="SSF56281">
    <property type="entry name" value="Metallo-hydrolase/oxidoreductase"/>
    <property type="match status" value="1"/>
</dbReference>
<keyword evidence="3" id="KW-0227">DNA damage</keyword>
<dbReference type="PANTHER" id="PTHR23240:SF6">
    <property type="entry name" value="DNA CROSS-LINK REPAIR 1A PROTEIN"/>
    <property type="match status" value="1"/>
</dbReference>
<evidence type="ECO:0000256" key="2">
    <source>
        <dbReference type="ARBA" id="ARBA00010304"/>
    </source>
</evidence>
<keyword evidence="6" id="KW-0862">Zinc</keyword>
<name>A0A9P1DIR4_9DINO</name>
<evidence type="ECO:0000313" key="12">
    <source>
        <dbReference type="EMBL" id="CAL4797633.1"/>
    </source>
</evidence>
<reference evidence="11" key="2">
    <citation type="submission" date="2024-04" db="EMBL/GenBank/DDBJ databases">
        <authorList>
            <person name="Chen Y."/>
            <person name="Shah S."/>
            <person name="Dougan E. K."/>
            <person name="Thang M."/>
            <person name="Chan C."/>
        </authorList>
    </citation>
    <scope>NUCLEOTIDE SEQUENCE [LARGE SCALE GENOMIC DNA]</scope>
</reference>
<feature type="region of interest" description="Disordered" evidence="7">
    <location>
        <begin position="531"/>
        <end position="631"/>
    </location>
</feature>
<dbReference type="Gene3D" id="3.40.50.12650">
    <property type="match status" value="1"/>
</dbReference>
<protein>
    <submittedName>
        <fullName evidence="12">DNA cross-link repair protein SNM1 (AtSNM1)</fullName>
    </submittedName>
</protein>
<evidence type="ECO:0000259" key="8">
    <source>
        <dbReference type="PROSITE" id="PS50089"/>
    </source>
</evidence>
<dbReference type="Pfam" id="PF04434">
    <property type="entry name" value="SWIM"/>
    <property type="match status" value="1"/>
</dbReference>
<organism evidence="10">
    <name type="scientific">Cladocopium goreaui</name>
    <dbReference type="NCBI Taxonomy" id="2562237"/>
    <lineage>
        <taxon>Eukaryota</taxon>
        <taxon>Sar</taxon>
        <taxon>Alveolata</taxon>
        <taxon>Dinophyceae</taxon>
        <taxon>Suessiales</taxon>
        <taxon>Symbiodiniaceae</taxon>
        <taxon>Cladocopium</taxon>
    </lineage>
</organism>
<dbReference type="InterPro" id="IPR007527">
    <property type="entry name" value="Znf_SWIM"/>
</dbReference>
<proteinExistence type="inferred from homology"/>
<keyword evidence="4" id="KW-0234">DNA repair</keyword>
<dbReference type="InterPro" id="IPR036866">
    <property type="entry name" value="RibonucZ/Hydroxyglut_hydro"/>
</dbReference>
<dbReference type="Pfam" id="PF07522">
    <property type="entry name" value="DRMBL"/>
    <property type="match status" value="1"/>
</dbReference>
<evidence type="ECO:0000313" key="10">
    <source>
        <dbReference type="EMBL" id="CAI4010321.1"/>
    </source>
</evidence>
<dbReference type="GO" id="GO:0035312">
    <property type="term" value="F:5'-3' DNA exonuclease activity"/>
    <property type="evidence" value="ECO:0007669"/>
    <property type="project" value="TreeGrafter"/>
</dbReference>
<comment type="similarity">
    <text evidence="2">Belongs to the DNA repair metallo-beta-lactamase (DRMBL) family.</text>
</comment>
<gene>
    <name evidence="10" type="ORF">C1SCF055_LOCUS35599</name>
</gene>
<comment type="caution">
    <text evidence="10">The sequence shown here is derived from an EMBL/GenBank/DDBJ whole genome shotgun (WGS) entry which is preliminary data.</text>
</comment>
<dbReference type="GO" id="GO:0008270">
    <property type="term" value="F:zinc ion binding"/>
    <property type="evidence" value="ECO:0007669"/>
    <property type="project" value="UniProtKB-KW"/>
</dbReference>
<comment type="subcellular location">
    <subcellularLocation>
        <location evidence="1">Nucleus</location>
    </subcellularLocation>
</comment>
<dbReference type="GO" id="GO:0036297">
    <property type="term" value="P:interstrand cross-link repair"/>
    <property type="evidence" value="ECO:0007669"/>
    <property type="project" value="TreeGrafter"/>
</dbReference>
<dbReference type="EMBL" id="CAMXCT020004779">
    <property type="protein sequence ID" value="CAL1163696.1"/>
    <property type="molecule type" value="Genomic_DNA"/>
</dbReference>
<dbReference type="EMBL" id="CAMXCT010004779">
    <property type="protein sequence ID" value="CAI4010321.1"/>
    <property type="molecule type" value="Genomic_DNA"/>
</dbReference>
<dbReference type="OrthoDB" id="262529at2759"/>
<evidence type="ECO:0000256" key="6">
    <source>
        <dbReference type="PROSITE-ProRule" id="PRU00175"/>
    </source>
</evidence>
<feature type="domain" description="RING-type" evidence="8">
    <location>
        <begin position="768"/>
        <end position="812"/>
    </location>
</feature>
<feature type="compositionally biased region" description="Basic and acidic residues" evidence="7">
    <location>
        <begin position="607"/>
        <end position="623"/>
    </location>
</feature>
<accession>A0A9P1DIR4</accession>
<evidence type="ECO:0000256" key="5">
    <source>
        <dbReference type="ARBA" id="ARBA00023242"/>
    </source>
</evidence>
<dbReference type="InterPro" id="IPR011084">
    <property type="entry name" value="DRMBL"/>
</dbReference>
<evidence type="ECO:0000313" key="13">
    <source>
        <dbReference type="Proteomes" id="UP001152797"/>
    </source>
</evidence>
<evidence type="ECO:0000259" key="9">
    <source>
        <dbReference type="PROSITE" id="PS50966"/>
    </source>
</evidence>
<dbReference type="Gene3D" id="3.30.40.10">
    <property type="entry name" value="Zinc/RING finger domain, C3HC4 (zinc finger)"/>
    <property type="match status" value="1"/>
</dbReference>
<dbReference type="AlphaFoldDB" id="A0A9P1DIR4"/>
<reference evidence="10" key="1">
    <citation type="submission" date="2022-10" db="EMBL/GenBank/DDBJ databases">
        <authorList>
            <person name="Chen Y."/>
            <person name="Dougan E. K."/>
            <person name="Chan C."/>
            <person name="Rhodes N."/>
            <person name="Thang M."/>
        </authorList>
    </citation>
    <scope>NUCLEOTIDE SEQUENCE</scope>
</reference>
<evidence type="ECO:0000313" key="11">
    <source>
        <dbReference type="EMBL" id="CAL1163696.1"/>
    </source>
</evidence>
<dbReference type="PROSITE" id="PS50089">
    <property type="entry name" value="ZF_RING_2"/>
    <property type="match status" value="1"/>
</dbReference>
<dbReference type="PANTHER" id="PTHR23240">
    <property type="entry name" value="DNA CROSS-LINK REPAIR PROTEIN PSO2/SNM1-RELATED"/>
    <property type="match status" value="1"/>
</dbReference>
<dbReference type="Proteomes" id="UP001152797">
    <property type="component" value="Unassembled WGS sequence"/>
</dbReference>
<dbReference type="InterPro" id="IPR001841">
    <property type="entry name" value="Znf_RING"/>
</dbReference>
<evidence type="ECO:0000256" key="1">
    <source>
        <dbReference type="ARBA" id="ARBA00004123"/>
    </source>
</evidence>
<keyword evidence="6" id="KW-0479">Metal-binding</keyword>
<dbReference type="GO" id="GO:0006303">
    <property type="term" value="P:double-strand break repair via nonhomologous end joining"/>
    <property type="evidence" value="ECO:0007669"/>
    <property type="project" value="TreeGrafter"/>
</dbReference>
<feature type="domain" description="SWIM-type" evidence="9">
    <location>
        <begin position="670"/>
        <end position="704"/>
    </location>
</feature>
<keyword evidence="5" id="KW-0539">Nucleus</keyword>
<feature type="compositionally biased region" description="Basic residues" evidence="7">
    <location>
        <begin position="550"/>
        <end position="565"/>
    </location>
</feature>
<evidence type="ECO:0000256" key="4">
    <source>
        <dbReference type="ARBA" id="ARBA00023204"/>
    </source>
</evidence>
<dbReference type="Gene3D" id="3.60.15.10">
    <property type="entry name" value="Ribonuclease Z/Hydroxyacylglutathione hydrolase-like"/>
    <property type="match status" value="1"/>
</dbReference>
<dbReference type="GO" id="GO:0003684">
    <property type="term" value="F:damaged DNA binding"/>
    <property type="evidence" value="ECO:0007669"/>
    <property type="project" value="TreeGrafter"/>
</dbReference>
<dbReference type="PROSITE" id="PS50966">
    <property type="entry name" value="ZF_SWIM"/>
    <property type="match status" value="1"/>
</dbReference>
<dbReference type="GO" id="GO:0005634">
    <property type="term" value="C:nucleus"/>
    <property type="evidence" value="ECO:0007669"/>
    <property type="project" value="UniProtKB-SubCell"/>
</dbReference>
<dbReference type="InterPro" id="IPR013083">
    <property type="entry name" value="Znf_RING/FYVE/PHD"/>
</dbReference>